<evidence type="ECO:0000259" key="2">
    <source>
        <dbReference type="Pfam" id="PF00561"/>
    </source>
</evidence>
<evidence type="ECO:0000313" key="4">
    <source>
        <dbReference type="Proteomes" id="UP001165584"/>
    </source>
</evidence>
<keyword evidence="1" id="KW-0575">Peroxidase</keyword>
<dbReference type="PANTHER" id="PTHR43433">
    <property type="entry name" value="HYDROLASE, ALPHA/BETA FOLD FAMILY PROTEIN"/>
    <property type="match status" value="1"/>
</dbReference>
<sequence length="281" mass="30454">MAFITVGQENSTDINLYYEDHGAGQTVVLIHGFPLDGHSWERQTAALLAAGYRVITYDRRGFGQSSRPTTGYDYDTFAADLDTVLEALDVRDAVLAGFSMGTGEVGRYLGNYGSDRVAKAVFLASLEPYLIKTDDNPAGAGPLEFFEGIADQVRADPYAYYTGFYQDFYNLDENLGSRISEEAVRNSWNVAAGASSYAAAAVPTTWASDFRKDIAKIAALDVPTLIVHGTADRILPIDATGRPFSALLANARYVEIEGAPHGMLWTHALEVNEALLAFLAA</sequence>
<comment type="caution">
    <text evidence="3">The sequence shown here is derived from an EMBL/GenBank/DDBJ whole genome shotgun (WGS) entry which is preliminary data.</text>
</comment>
<dbReference type="EMBL" id="JANLCM010000001">
    <property type="protein sequence ID" value="MCS5717044.1"/>
    <property type="molecule type" value="Genomic_DNA"/>
</dbReference>
<keyword evidence="4" id="KW-1185">Reference proteome</keyword>
<dbReference type="GO" id="GO:0016787">
    <property type="term" value="F:hydrolase activity"/>
    <property type="evidence" value="ECO:0007669"/>
    <property type="project" value="UniProtKB-KW"/>
</dbReference>
<dbReference type="InterPro" id="IPR050471">
    <property type="entry name" value="AB_hydrolase"/>
</dbReference>
<dbReference type="InterPro" id="IPR029058">
    <property type="entry name" value="AB_hydrolase_fold"/>
</dbReference>
<dbReference type="Gene3D" id="3.40.50.1820">
    <property type="entry name" value="alpha/beta hydrolase"/>
    <property type="match status" value="1"/>
</dbReference>
<dbReference type="PANTHER" id="PTHR43433:SF4">
    <property type="entry name" value="NON-HEME CHLOROPEROXIDASE-RELATED"/>
    <property type="match status" value="1"/>
</dbReference>
<keyword evidence="1" id="KW-0560">Oxidoreductase</keyword>
<feature type="domain" description="AB hydrolase-1" evidence="2">
    <location>
        <begin position="26"/>
        <end position="268"/>
    </location>
</feature>
<dbReference type="InterPro" id="IPR000639">
    <property type="entry name" value="Epox_hydrolase-like"/>
</dbReference>
<proteinExistence type="predicted"/>
<organism evidence="3 4">
    <name type="scientific">Herbiconiux aconitum</name>
    <dbReference type="NCBI Taxonomy" id="2970913"/>
    <lineage>
        <taxon>Bacteria</taxon>
        <taxon>Bacillati</taxon>
        <taxon>Actinomycetota</taxon>
        <taxon>Actinomycetes</taxon>
        <taxon>Micrococcales</taxon>
        <taxon>Microbacteriaceae</taxon>
        <taxon>Herbiconiux</taxon>
    </lineage>
</organism>
<keyword evidence="3" id="KW-0378">Hydrolase</keyword>
<gene>
    <name evidence="3" type="ORF">N1027_02735</name>
</gene>
<evidence type="ECO:0000313" key="3">
    <source>
        <dbReference type="EMBL" id="MCS5717044.1"/>
    </source>
</evidence>
<accession>A0ABT2GLE0</accession>
<dbReference type="SUPFAM" id="SSF53474">
    <property type="entry name" value="alpha/beta-Hydrolases"/>
    <property type="match status" value="1"/>
</dbReference>
<dbReference type="Pfam" id="PF00561">
    <property type="entry name" value="Abhydrolase_1"/>
    <property type="match status" value="1"/>
</dbReference>
<dbReference type="RefSeq" id="WP_259504924.1">
    <property type="nucleotide sequence ID" value="NZ_JANLCM010000001.1"/>
</dbReference>
<dbReference type="Proteomes" id="UP001165584">
    <property type="component" value="Unassembled WGS sequence"/>
</dbReference>
<protein>
    <submittedName>
        <fullName evidence="3">Alpha/beta hydrolase</fullName>
    </submittedName>
</protein>
<dbReference type="PRINTS" id="PR00412">
    <property type="entry name" value="EPOXHYDRLASE"/>
</dbReference>
<evidence type="ECO:0000256" key="1">
    <source>
        <dbReference type="ARBA" id="ARBA00022559"/>
    </source>
</evidence>
<name>A0ABT2GLE0_9MICO</name>
<dbReference type="InterPro" id="IPR000073">
    <property type="entry name" value="AB_hydrolase_1"/>
</dbReference>
<dbReference type="PRINTS" id="PR00111">
    <property type="entry name" value="ABHYDROLASE"/>
</dbReference>
<reference evidence="3" key="1">
    <citation type="submission" date="2022-08" db="EMBL/GenBank/DDBJ databases">
        <authorList>
            <person name="Deng Y."/>
            <person name="Han X.-F."/>
            <person name="Zhang Y.-Q."/>
        </authorList>
    </citation>
    <scope>NUCLEOTIDE SEQUENCE</scope>
    <source>
        <strain evidence="3">CPCC 205763</strain>
    </source>
</reference>